<name>A0ABR2ZQ66_9AGAR</name>
<dbReference type="Pfam" id="PF01794">
    <property type="entry name" value="Ferric_reduct"/>
    <property type="match status" value="1"/>
</dbReference>
<keyword evidence="8 13" id="KW-1133">Transmembrane helix</keyword>
<keyword evidence="7" id="KW-0249">Electron transport</keyword>
<comment type="catalytic activity">
    <reaction evidence="12">
        <text>2 a Fe(II)-siderophore + NADP(+) + H(+) = 2 a Fe(III)-siderophore + NADPH</text>
        <dbReference type="Rhea" id="RHEA:28795"/>
        <dbReference type="Rhea" id="RHEA-COMP:11342"/>
        <dbReference type="Rhea" id="RHEA-COMP:11344"/>
        <dbReference type="ChEBI" id="CHEBI:15378"/>
        <dbReference type="ChEBI" id="CHEBI:29033"/>
        <dbReference type="ChEBI" id="CHEBI:29034"/>
        <dbReference type="ChEBI" id="CHEBI:57783"/>
        <dbReference type="ChEBI" id="CHEBI:58349"/>
        <dbReference type="EC" id="1.16.1.9"/>
    </reaction>
</comment>
<keyword evidence="9" id="KW-0560">Oxidoreductase</keyword>
<dbReference type="SUPFAM" id="SSF52343">
    <property type="entry name" value="Ferredoxin reductase-like, C-terminal NADP-linked domain"/>
    <property type="match status" value="1"/>
</dbReference>
<proteinExistence type="inferred from homology"/>
<dbReference type="Pfam" id="PF08022">
    <property type="entry name" value="FAD_binding_8"/>
    <property type="match status" value="1"/>
</dbReference>
<comment type="similarity">
    <text evidence="2">Belongs to the ferric reductase (FRE) family.</text>
</comment>
<feature type="transmembrane region" description="Helical" evidence="13">
    <location>
        <begin position="90"/>
        <end position="117"/>
    </location>
</feature>
<dbReference type="Gene3D" id="3.40.50.80">
    <property type="entry name" value="Nucleotide-binding domain of ferredoxin-NADP reductase (FNR) module"/>
    <property type="match status" value="1"/>
</dbReference>
<dbReference type="SUPFAM" id="SSF63380">
    <property type="entry name" value="Riboflavin synthase domain-like"/>
    <property type="match status" value="1"/>
</dbReference>
<evidence type="ECO:0000313" key="16">
    <source>
        <dbReference type="Proteomes" id="UP001437256"/>
    </source>
</evidence>
<dbReference type="CDD" id="cd06186">
    <property type="entry name" value="NOX_Duox_like_FAD_NADP"/>
    <property type="match status" value="1"/>
</dbReference>
<dbReference type="InterPro" id="IPR051410">
    <property type="entry name" value="Ferric/Cupric_Reductase"/>
</dbReference>
<dbReference type="SFLD" id="SFLDG01168">
    <property type="entry name" value="Ferric_reductase_subgroup_(FRE"/>
    <property type="match status" value="1"/>
</dbReference>
<keyword evidence="11 13" id="KW-0472">Membrane</keyword>
<accession>A0ABR2ZQ66</accession>
<evidence type="ECO:0000313" key="15">
    <source>
        <dbReference type="EMBL" id="KAL0063508.1"/>
    </source>
</evidence>
<keyword evidence="6 13" id="KW-0812">Transmembrane</keyword>
<feature type="transmembrane region" description="Helical" evidence="13">
    <location>
        <begin position="34"/>
        <end position="56"/>
    </location>
</feature>
<feature type="domain" description="FAD-binding FR-type" evidence="14">
    <location>
        <begin position="282"/>
        <end position="407"/>
    </location>
</feature>
<evidence type="ECO:0000256" key="6">
    <source>
        <dbReference type="ARBA" id="ARBA00022692"/>
    </source>
</evidence>
<dbReference type="InterPro" id="IPR013121">
    <property type="entry name" value="Fe_red_NAD-bd_6"/>
</dbReference>
<evidence type="ECO:0000256" key="12">
    <source>
        <dbReference type="ARBA" id="ARBA00048483"/>
    </source>
</evidence>
<evidence type="ECO:0000256" key="5">
    <source>
        <dbReference type="ARBA" id="ARBA00022475"/>
    </source>
</evidence>
<gene>
    <name evidence="15" type="ORF">AAF712_009605</name>
</gene>
<evidence type="ECO:0000256" key="3">
    <source>
        <dbReference type="ARBA" id="ARBA00012668"/>
    </source>
</evidence>
<evidence type="ECO:0000256" key="4">
    <source>
        <dbReference type="ARBA" id="ARBA00022448"/>
    </source>
</evidence>
<feature type="transmembrane region" description="Helical" evidence="13">
    <location>
        <begin position="248"/>
        <end position="266"/>
    </location>
</feature>
<keyword evidence="4" id="KW-0813">Transport</keyword>
<evidence type="ECO:0000256" key="7">
    <source>
        <dbReference type="ARBA" id="ARBA00022982"/>
    </source>
</evidence>
<feature type="transmembrane region" description="Helical" evidence="13">
    <location>
        <begin position="178"/>
        <end position="198"/>
    </location>
</feature>
<evidence type="ECO:0000256" key="8">
    <source>
        <dbReference type="ARBA" id="ARBA00022989"/>
    </source>
</evidence>
<evidence type="ECO:0000256" key="9">
    <source>
        <dbReference type="ARBA" id="ARBA00023002"/>
    </source>
</evidence>
<dbReference type="PANTHER" id="PTHR32361:SF23">
    <property type="entry name" value="FERRIC-CHELATE REDUCTASE"/>
    <property type="match status" value="1"/>
</dbReference>
<organism evidence="15 16">
    <name type="scientific">Marasmius tenuissimus</name>
    <dbReference type="NCBI Taxonomy" id="585030"/>
    <lineage>
        <taxon>Eukaryota</taxon>
        <taxon>Fungi</taxon>
        <taxon>Dikarya</taxon>
        <taxon>Basidiomycota</taxon>
        <taxon>Agaricomycotina</taxon>
        <taxon>Agaricomycetes</taxon>
        <taxon>Agaricomycetidae</taxon>
        <taxon>Agaricales</taxon>
        <taxon>Marasmiineae</taxon>
        <taxon>Marasmiaceae</taxon>
        <taxon>Marasmius</taxon>
    </lineage>
</organism>
<protein>
    <recommendedName>
        <fullName evidence="3">ferric-chelate reductase (NADPH)</fullName>
        <ecNumber evidence="3">1.16.1.9</ecNumber>
    </recommendedName>
</protein>
<dbReference type="PANTHER" id="PTHR32361">
    <property type="entry name" value="FERRIC/CUPRIC REDUCTASE TRANSMEMBRANE COMPONENT"/>
    <property type="match status" value="1"/>
</dbReference>
<dbReference type="SFLD" id="SFLDS00052">
    <property type="entry name" value="Ferric_Reductase_Domain"/>
    <property type="match status" value="1"/>
</dbReference>
<dbReference type="InterPro" id="IPR017938">
    <property type="entry name" value="Riboflavin_synthase-like_b-brl"/>
</dbReference>
<dbReference type="EMBL" id="JBBXMP010000080">
    <property type="protein sequence ID" value="KAL0063508.1"/>
    <property type="molecule type" value="Genomic_DNA"/>
</dbReference>
<evidence type="ECO:0000256" key="10">
    <source>
        <dbReference type="ARBA" id="ARBA00023065"/>
    </source>
</evidence>
<feature type="transmembrane region" description="Helical" evidence="13">
    <location>
        <begin position="218"/>
        <end position="241"/>
    </location>
</feature>
<sequence>MPLAVLLPRHDMSGLTEAELAEREIDPYEETPKYAIGVVGFVCGFIALFVVARVVLTLRRRFGPLFVRSSVYRRLTAAGRYLASKQQKLLGVHFPVLGVTLVTFAFFAFAMLWTWTIRPYYRSHWNVGSNPLGMRSGFMALGCFPFIFAFASKWNFVTFITGHSHEKLQVYHQFMSHIFLILSLIHSFPFLIQGMAEVKPGFEPMTQIEWSWHVAHKIYYWTGAALLIILAWLCWGSLSFIRNRYYETFKYLHVASALLFTAFFFLHCNKLLGSWDYLYATVVIYGASVVCRFGWMLHTNSSGMPRATFELMPGGMVKLKVAANPLENWRPGQHYFFHFMTVVPFQSHPFTIASIPKLEKDESQELVVLIRQANGLTKKLAKYLAKHDGAKSIPLLLDGPFGGLGHDISIYEHVHLVAGGTGVTFVLPVLQDLVRKSNLGGESVACKSIHLVWSVREEESIAWAINEIEGAARKALHVSVTIQLHVTGGSRRNSGSDSDSDIKEKDSSLVTSSVTLIWPRGRILRFTRCSGGVSDHGYCRLWA</sequence>
<evidence type="ECO:0000256" key="2">
    <source>
        <dbReference type="ARBA" id="ARBA00006278"/>
    </source>
</evidence>
<feature type="transmembrane region" description="Helical" evidence="13">
    <location>
        <begin position="137"/>
        <end position="157"/>
    </location>
</feature>
<dbReference type="InterPro" id="IPR039261">
    <property type="entry name" value="FNR_nucleotide-bd"/>
</dbReference>
<feature type="transmembrane region" description="Helical" evidence="13">
    <location>
        <begin position="278"/>
        <end position="297"/>
    </location>
</feature>
<comment type="caution">
    <text evidence="15">The sequence shown here is derived from an EMBL/GenBank/DDBJ whole genome shotgun (WGS) entry which is preliminary data.</text>
</comment>
<dbReference type="InterPro" id="IPR013130">
    <property type="entry name" value="Fe3_Rdtase_TM_dom"/>
</dbReference>
<keyword evidence="16" id="KW-1185">Reference proteome</keyword>
<evidence type="ECO:0000256" key="11">
    <source>
        <dbReference type="ARBA" id="ARBA00023136"/>
    </source>
</evidence>
<dbReference type="EC" id="1.16.1.9" evidence="3"/>
<evidence type="ECO:0000256" key="1">
    <source>
        <dbReference type="ARBA" id="ARBA00004651"/>
    </source>
</evidence>
<keyword evidence="10" id="KW-0406">Ion transport</keyword>
<dbReference type="PROSITE" id="PS51384">
    <property type="entry name" value="FAD_FR"/>
    <property type="match status" value="1"/>
</dbReference>
<dbReference type="Pfam" id="PF08030">
    <property type="entry name" value="NAD_binding_6"/>
    <property type="match status" value="1"/>
</dbReference>
<dbReference type="Proteomes" id="UP001437256">
    <property type="component" value="Unassembled WGS sequence"/>
</dbReference>
<evidence type="ECO:0000259" key="14">
    <source>
        <dbReference type="PROSITE" id="PS51384"/>
    </source>
</evidence>
<reference evidence="15 16" key="1">
    <citation type="submission" date="2024-05" db="EMBL/GenBank/DDBJ databases">
        <title>A draft genome resource for the thread blight pathogen Marasmius tenuissimus strain MS-2.</title>
        <authorList>
            <person name="Yulfo-Soto G.E."/>
            <person name="Baruah I.K."/>
            <person name="Amoako-Attah I."/>
            <person name="Bukari Y."/>
            <person name="Meinhardt L.W."/>
            <person name="Bailey B.A."/>
            <person name="Cohen S.P."/>
        </authorList>
    </citation>
    <scope>NUCLEOTIDE SEQUENCE [LARGE SCALE GENOMIC DNA]</scope>
    <source>
        <strain evidence="15 16">MS-2</strain>
    </source>
</reference>
<dbReference type="InterPro" id="IPR017927">
    <property type="entry name" value="FAD-bd_FR_type"/>
</dbReference>
<keyword evidence="5" id="KW-1003">Cell membrane</keyword>
<evidence type="ECO:0000256" key="13">
    <source>
        <dbReference type="SAM" id="Phobius"/>
    </source>
</evidence>
<dbReference type="InterPro" id="IPR013112">
    <property type="entry name" value="FAD-bd_8"/>
</dbReference>
<comment type="subcellular location">
    <subcellularLocation>
        <location evidence="1">Cell membrane</location>
        <topology evidence="1">Multi-pass membrane protein</topology>
    </subcellularLocation>
</comment>